<dbReference type="CDD" id="cd07473">
    <property type="entry name" value="Peptidases_S8_Subtilisin_like"/>
    <property type="match status" value="1"/>
</dbReference>
<dbReference type="InterPro" id="IPR022398">
    <property type="entry name" value="Peptidase_S8_His-AS"/>
</dbReference>
<dbReference type="SUPFAM" id="SSF52743">
    <property type="entry name" value="Subtilisin-like"/>
    <property type="match status" value="1"/>
</dbReference>
<keyword evidence="7" id="KW-0812">Transmembrane</keyword>
<evidence type="ECO:0000313" key="10">
    <source>
        <dbReference type="Proteomes" id="UP000232323"/>
    </source>
</evidence>
<dbReference type="STRING" id="1157962.A0A250XK61"/>
<dbReference type="GO" id="GO:0004252">
    <property type="term" value="F:serine-type endopeptidase activity"/>
    <property type="evidence" value="ECO:0007669"/>
    <property type="project" value="UniProtKB-UniRule"/>
</dbReference>
<name>A0A250XK61_9CHLO</name>
<dbReference type="InterPro" id="IPR015500">
    <property type="entry name" value="Peptidase_S8_subtilisin-rel"/>
</dbReference>
<dbReference type="InterPro" id="IPR000209">
    <property type="entry name" value="Peptidase_S8/S53_dom"/>
</dbReference>
<feature type="active site" description="Charge relay system" evidence="5">
    <location>
        <position position="316"/>
    </location>
</feature>
<evidence type="ECO:0000256" key="2">
    <source>
        <dbReference type="ARBA" id="ARBA00022670"/>
    </source>
</evidence>
<dbReference type="PRINTS" id="PR00723">
    <property type="entry name" value="SUBTILISIN"/>
</dbReference>
<keyword evidence="7" id="KW-0472">Membrane</keyword>
<proteinExistence type="inferred from homology"/>
<dbReference type="PROSITE" id="PS00137">
    <property type="entry name" value="SUBTILASE_HIS"/>
    <property type="match status" value="1"/>
</dbReference>
<dbReference type="InterPro" id="IPR051048">
    <property type="entry name" value="Peptidase_S8/S53_subtilisin"/>
</dbReference>
<feature type="active site" description="Charge relay system" evidence="5">
    <location>
        <position position="240"/>
    </location>
</feature>
<evidence type="ECO:0000256" key="4">
    <source>
        <dbReference type="ARBA" id="ARBA00022825"/>
    </source>
</evidence>
<dbReference type="Gene3D" id="3.40.50.200">
    <property type="entry name" value="Peptidase S8/S53 domain"/>
    <property type="match status" value="1"/>
</dbReference>
<keyword evidence="2 5" id="KW-0645">Protease</keyword>
<gene>
    <name evidence="9" type="ORF">CEUSTIGMA_g10831.t1</name>
</gene>
<dbReference type="EMBL" id="BEGY01000098">
    <property type="protein sequence ID" value="GAX83406.1"/>
    <property type="molecule type" value="Genomic_DNA"/>
</dbReference>
<evidence type="ECO:0000259" key="8">
    <source>
        <dbReference type="Pfam" id="PF00082"/>
    </source>
</evidence>
<dbReference type="PANTHER" id="PTHR43399:SF4">
    <property type="entry name" value="CELL WALL-ASSOCIATED PROTEASE"/>
    <property type="match status" value="1"/>
</dbReference>
<dbReference type="PROSITE" id="PS00136">
    <property type="entry name" value="SUBTILASE_ASP"/>
    <property type="match status" value="1"/>
</dbReference>
<keyword evidence="7" id="KW-1133">Transmembrane helix</keyword>
<keyword evidence="4 5" id="KW-0720">Serine protease</keyword>
<organism evidence="9 10">
    <name type="scientific">Chlamydomonas eustigma</name>
    <dbReference type="NCBI Taxonomy" id="1157962"/>
    <lineage>
        <taxon>Eukaryota</taxon>
        <taxon>Viridiplantae</taxon>
        <taxon>Chlorophyta</taxon>
        <taxon>core chlorophytes</taxon>
        <taxon>Chlorophyceae</taxon>
        <taxon>CS clade</taxon>
        <taxon>Chlamydomonadales</taxon>
        <taxon>Chlamydomonadaceae</taxon>
        <taxon>Chlamydomonas</taxon>
    </lineage>
</organism>
<dbReference type="PROSITE" id="PS00138">
    <property type="entry name" value="SUBTILASE_SER"/>
    <property type="match status" value="1"/>
</dbReference>
<evidence type="ECO:0000256" key="3">
    <source>
        <dbReference type="ARBA" id="ARBA00022801"/>
    </source>
</evidence>
<dbReference type="Proteomes" id="UP000232323">
    <property type="component" value="Unassembled WGS sequence"/>
</dbReference>
<evidence type="ECO:0000256" key="5">
    <source>
        <dbReference type="PROSITE-ProRule" id="PRU01240"/>
    </source>
</evidence>
<accession>A0A250XK61</accession>
<evidence type="ECO:0000256" key="7">
    <source>
        <dbReference type="SAM" id="Phobius"/>
    </source>
</evidence>
<dbReference type="InterPro" id="IPR034204">
    <property type="entry name" value="PfSUB1-like_cat_dom"/>
</dbReference>
<dbReference type="PANTHER" id="PTHR43399">
    <property type="entry name" value="SUBTILISIN-RELATED"/>
    <property type="match status" value="1"/>
</dbReference>
<dbReference type="OrthoDB" id="5139247at2759"/>
<dbReference type="PROSITE" id="PS51892">
    <property type="entry name" value="SUBTILASE"/>
    <property type="match status" value="1"/>
</dbReference>
<feature type="domain" description="Peptidase S8/S53" evidence="8">
    <location>
        <begin position="233"/>
        <end position="544"/>
    </location>
</feature>
<sequence length="1297" mass="138815">MKVHPKIEGDKREEDAFEADDSVSQDRGVFAWVKTHPRWSTGIFLLLAAVVVVVAITVPVCTVMGCPRKENTPPKVELSPGAPRLLVNYLNKSINALDLIPPILQSYVSNLILNSSAIQILNFNTESILQEALQFLTNEQSLNFITRDFNMSNYFPNITDYNASFSNITASAQNSALQTILNEIQDAAAAGGFRRSLMQSAQINDPFYVNGSQYYVDLVNASGAWKVTAGSTSVVVAIIDSGLDLKHPDLLPNLWINTKEIPGNGIDDDNNGYIDDIYGYNFAGQCSQYNSFGQCVACNGTSMPWGDSSVDPAYFHGTHVSGIAGGVQNNGIGITGISPGIRLMILRVSDCISGNIASSTVFQAFDYALQNGAHVVSCSFAPSTYSYGFYALSPAPSYHAAWTSAYVTAMQPLAAKGILAVVAAGNDDMDLDALQTWGWSYCPCLVNMPNVLCVGGTDALNQPAFFSNYGKNTVHLGSPAMQVYSTLYANNSGVISHTYGPLNGTSMATPIVTGSAAMTLSLLGASNGNFYQAVQAKSLLMSSATLPSVPLPFISQSRVNPGLSMLQTTAQLKSVLTAQSPLYTASSGLPPTSLSFQGMLESYYVTAGNQFYGTLAGSPVDISLRNVSSPSYPTNFSSFKYSSGYIVSFTALVQYNVTGVWGIQVSTTANSLTTWVYINGQNVPLNSTTQFGVFTAKSVGWYSFELRIAYPQNNVRYALLMKSPRATTYSSYYDFLANASSIFQMPDYTQNAQLSGVWQAFYNKVNTTSSPLTISSVPQSTPTSQYQYTTTVTDPIQAISGNLASLFFPGDSTATESSTAAVGFMTTYLLPIPNTWTSPITFSVTCGGCQLLVDGVVVIDIYEPILINQAGTVLTKSSPCLTLTNNAPHQLLLRFALSAISQSTMSIQYASCAASVKAPSLLPVRLIIYNPFVWQPETAATYGYAAFIGGLQCDVYLNSNSNNNQTLSFSAQQIRPIYKFRLPSCGSDETINATCGGTWSFSLESVLTGLNSGTPAGVTYGVRCWTTWNQGFTNGLIAVTPTAANPVAYLGGIQIYGSGGSNLAPSTTLLGNMYQMLVVDWFNVTYSDNLVVTNNQVVVPINLITMRLPITGLAGASGNDLMNGSAVVGAFGACSITAYPASNDIKKLTTNNLTAAIAAMGTPLPSAYNGVSGLDTSYAYPRISGSKARYTQAEGYYFTYSTGAQTIQVVENAASSTMIVMGNVTVRNAPIPFSLKSSSSSSSFQVYYPAYFNLYTNVITKTGSPDGKTYFNFTTLNEGPWSSFYWACTIFGSTLNG</sequence>
<reference evidence="9 10" key="1">
    <citation type="submission" date="2017-08" db="EMBL/GenBank/DDBJ databases">
        <title>Acidophilic green algal genome provides insights into adaptation to an acidic environment.</title>
        <authorList>
            <person name="Hirooka S."/>
            <person name="Hirose Y."/>
            <person name="Kanesaki Y."/>
            <person name="Higuchi S."/>
            <person name="Fujiwara T."/>
            <person name="Onuma R."/>
            <person name="Era A."/>
            <person name="Ohbayashi R."/>
            <person name="Uzuka A."/>
            <person name="Nozaki H."/>
            <person name="Yoshikawa H."/>
            <person name="Miyagishima S.Y."/>
        </authorList>
    </citation>
    <scope>NUCLEOTIDE SEQUENCE [LARGE SCALE GENOMIC DNA]</scope>
    <source>
        <strain evidence="9 10">NIES-2499</strain>
    </source>
</reference>
<comment type="caution">
    <text evidence="9">The sequence shown here is derived from an EMBL/GenBank/DDBJ whole genome shotgun (WGS) entry which is preliminary data.</text>
</comment>
<keyword evidence="10" id="KW-1185">Reference proteome</keyword>
<evidence type="ECO:0000256" key="6">
    <source>
        <dbReference type="RuleBase" id="RU003355"/>
    </source>
</evidence>
<dbReference type="Pfam" id="PF00082">
    <property type="entry name" value="Peptidase_S8"/>
    <property type="match status" value="1"/>
</dbReference>
<dbReference type="InterPro" id="IPR023828">
    <property type="entry name" value="Peptidase_S8_Ser-AS"/>
</dbReference>
<feature type="active site" description="Charge relay system" evidence="5">
    <location>
        <position position="506"/>
    </location>
</feature>
<keyword evidence="3 5" id="KW-0378">Hydrolase</keyword>
<protein>
    <recommendedName>
        <fullName evidence="8">Peptidase S8/S53 domain-containing protein</fullName>
    </recommendedName>
</protein>
<dbReference type="InterPro" id="IPR023827">
    <property type="entry name" value="Peptidase_S8_Asp-AS"/>
</dbReference>
<evidence type="ECO:0000256" key="1">
    <source>
        <dbReference type="ARBA" id="ARBA00011073"/>
    </source>
</evidence>
<comment type="similarity">
    <text evidence="1 5 6">Belongs to the peptidase S8 family.</text>
</comment>
<feature type="transmembrane region" description="Helical" evidence="7">
    <location>
        <begin position="43"/>
        <end position="65"/>
    </location>
</feature>
<evidence type="ECO:0000313" key="9">
    <source>
        <dbReference type="EMBL" id="GAX83406.1"/>
    </source>
</evidence>
<dbReference type="GO" id="GO:0006508">
    <property type="term" value="P:proteolysis"/>
    <property type="evidence" value="ECO:0007669"/>
    <property type="project" value="UniProtKB-KW"/>
</dbReference>
<dbReference type="InterPro" id="IPR036852">
    <property type="entry name" value="Peptidase_S8/S53_dom_sf"/>
</dbReference>